<keyword evidence="7 11" id="KW-0224">Dipeptidase</keyword>
<dbReference type="RefSeq" id="WP_230780886.1">
    <property type="nucleotide sequence ID" value="NZ_JAJNCT010000034.1"/>
</dbReference>
<comment type="cofactor">
    <cofactor evidence="1">
        <name>Zn(2+)</name>
        <dbReference type="ChEBI" id="CHEBI:29105"/>
    </cofactor>
</comment>
<dbReference type="Gene3D" id="3.40.630.10">
    <property type="entry name" value="Zn peptidases"/>
    <property type="match status" value="1"/>
</dbReference>
<keyword evidence="9" id="KW-0170">Cobalt</keyword>
<proteinExistence type="inferred from homology"/>
<dbReference type="SUPFAM" id="SSF53187">
    <property type="entry name" value="Zn-dependent exopeptidases"/>
    <property type="match status" value="1"/>
</dbReference>
<evidence type="ECO:0000256" key="1">
    <source>
        <dbReference type="ARBA" id="ARBA00001947"/>
    </source>
</evidence>
<name>A0AAW4Y0B8_9BURK</name>
<evidence type="ECO:0000256" key="9">
    <source>
        <dbReference type="ARBA" id="ARBA00023285"/>
    </source>
</evidence>
<protein>
    <submittedName>
        <fullName evidence="11">Dipeptidase</fullName>
        <ecNumber evidence="11">3.4.13.-</ecNumber>
    </submittedName>
</protein>
<dbReference type="InterPro" id="IPR002933">
    <property type="entry name" value="Peptidase_M20"/>
</dbReference>
<dbReference type="Gene3D" id="3.30.70.360">
    <property type="match status" value="2"/>
</dbReference>
<evidence type="ECO:0000256" key="10">
    <source>
        <dbReference type="SAM" id="SignalP"/>
    </source>
</evidence>
<keyword evidence="12" id="KW-1185">Reference proteome</keyword>
<evidence type="ECO:0000256" key="7">
    <source>
        <dbReference type="ARBA" id="ARBA00022997"/>
    </source>
</evidence>
<dbReference type="SUPFAM" id="SSF55031">
    <property type="entry name" value="Bacterial exopeptidase dimerisation domain"/>
    <property type="match status" value="1"/>
</dbReference>
<keyword evidence="10" id="KW-0732">Signal</keyword>
<dbReference type="InterPro" id="IPR010964">
    <property type="entry name" value="M20A_pepV-rel"/>
</dbReference>
<dbReference type="InterPro" id="IPR036264">
    <property type="entry name" value="Bact_exopeptidase_dim_dom"/>
</dbReference>
<evidence type="ECO:0000313" key="12">
    <source>
        <dbReference type="Proteomes" id="UP001199260"/>
    </source>
</evidence>
<evidence type="ECO:0000256" key="4">
    <source>
        <dbReference type="ARBA" id="ARBA00022723"/>
    </source>
</evidence>
<dbReference type="GO" id="GO:0016805">
    <property type="term" value="F:dipeptidase activity"/>
    <property type="evidence" value="ECO:0007669"/>
    <property type="project" value="UniProtKB-KW"/>
</dbReference>
<evidence type="ECO:0000256" key="3">
    <source>
        <dbReference type="ARBA" id="ARBA00022670"/>
    </source>
</evidence>
<keyword evidence="3" id="KW-0645">Protease</keyword>
<feature type="signal peptide" evidence="10">
    <location>
        <begin position="1"/>
        <end position="23"/>
    </location>
</feature>
<feature type="chain" id="PRO_5043341350" evidence="10">
    <location>
        <begin position="24"/>
        <end position="580"/>
    </location>
</feature>
<evidence type="ECO:0000256" key="2">
    <source>
        <dbReference type="ARBA" id="ARBA00006247"/>
    </source>
</evidence>
<evidence type="ECO:0000313" key="11">
    <source>
        <dbReference type="EMBL" id="MCD2167952.1"/>
    </source>
</evidence>
<dbReference type="Proteomes" id="UP001199260">
    <property type="component" value="Unassembled WGS sequence"/>
</dbReference>
<reference evidence="11 12" key="1">
    <citation type="submission" date="2021-11" db="EMBL/GenBank/DDBJ databases">
        <title>Genome sequence.</title>
        <authorList>
            <person name="Sun Q."/>
        </authorList>
    </citation>
    <scope>NUCLEOTIDE SEQUENCE [LARGE SCALE GENOMIC DNA]</scope>
    <source>
        <strain evidence="11 12">KCTC 12005</strain>
    </source>
</reference>
<evidence type="ECO:0000256" key="6">
    <source>
        <dbReference type="ARBA" id="ARBA00022833"/>
    </source>
</evidence>
<organism evidence="11 12">
    <name type="scientific">Comamonas koreensis</name>
    <dbReference type="NCBI Taxonomy" id="160825"/>
    <lineage>
        <taxon>Bacteria</taxon>
        <taxon>Pseudomonadati</taxon>
        <taxon>Pseudomonadota</taxon>
        <taxon>Betaproteobacteria</taxon>
        <taxon>Burkholderiales</taxon>
        <taxon>Comamonadaceae</taxon>
        <taxon>Comamonas</taxon>
    </lineage>
</organism>
<dbReference type="GO" id="GO:0006526">
    <property type="term" value="P:L-arginine biosynthetic process"/>
    <property type="evidence" value="ECO:0007669"/>
    <property type="project" value="TreeGrafter"/>
</dbReference>
<gene>
    <name evidence="11" type="ORF">LPW39_22775</name>
</gene>
<accession>A0AAW4Y0B8</accession>
<dbReference type="GO" id="GO:0008237">
    <property type="term" value="F:metallopeptidase activity"/>
    <property type="evidence" value="ECO:0007669"/>
    <property type="project" value="UniProtKB-KW"/>
</dbReference>
<dbReference type="EC" id="3.4.13.-" evidence="11"/>
<dbReference type="GO" id="GO:0008270">
    <property type="term" value="F:zinc ion binding"/>
    <property type="evidence" value="ECO:0007669"/>
    <property type="project" value="InterPro"/>
</dbReference>
<sequence>MKTVFRHTAIALGIALAAAGAQAQLLQKPALDAIAAEAVKAPATFAQFLQNAAKQDTRLAPAVQRYTQGELLQGDDLANVARLLGLYTRLTQEHQVLSSISQMVALPTVRDPKVPPHESPAIIDFGRMVEKMAQDFGLQYRNVDNRIFEVTLPGKGTEEFGILTHADVVPVVPAEWVVDGQQLDPFKVTRVGDKLYGRGTIDDKGSIATVLYAMKAVKQSQLPLQRSIRLMIETTEETGGDAMKYYRDKTKLPDYNIVLDSKYPAVVAEKGTGAIKASFADVKTDPQQPAITAMAGAASANAIAQTATATIEAGNAAALAAVAQKLQAAKEGFVASNQQFGKFSVDLVSSANKIDIKVTGTSAHGSRPEEGVNPVPRLALLLQSALMPAQGQPLVQQNQYSEAVRYINGVFGMDYFGKGLNVAYADDFMGPLTISPNLIKPGNGQLEVTANARMPRGKSPEQLKAEVEKGIANWSAATKVPVKIDYSQGNWMARDPKGAWLSTLLNIFGDTTGLDAKPVPTAGSTTAKLMPNAINFGPAMPGKKYTAHNALEYKEVPDLQADMQMFTEMLVRIGNLQQMQ</sequence>
<comment type="similarity">
    <text evidence="2">Belongs to the peptidase M20A family.</text>
</comment>
<keyword evidence="4" id="KW-0479">Metal-binding</keyword>
<dbReference type="InterPro" id="IPR050072">
    <property type="entry name" value="Peptidase_M20A"/>
</dbReference>
<dbReference type="GO" id="GO:0008777">
    <property type="term" value="F:acetylornithine deacetylase activity"/>
    <property type="evidence" value="ECO:0007669"/>
    <property type="project" value="TreeGrafter"/>
</dbReference>
<dbReference type="GO" id="GO:0006508">
    <property type="term" value="P:proteolysis"/>
    <property type="evidence" value="ECO:0007669"/>
    <property type="project" value="UniProtKB-KW"/>
</dbReference>
<dbReference type="AlphaFoldDB" id="A0AAW4Y0B8"/>
<keyword evidence="5 11" id="KW-0378">Hydrolase</keyword>
<dbReference type="EMBL" id="JAJNCT010000034">
    <property type="protein sequence ID" value="MCD2167952.1"/>
    <property type="molecule type" value="Genomic_DNA"/>
</dbReference>
<evidence type="ECO:0000256" key="5">
    <source>
        <dbReference type="ARBA" id="ARBA00022801"/>
    </source>
</evidence>
<dbReference type="PANTHER" id="PTHR43808">
    <property type="entry name" value="ACETYLORNITHINE DEACETYLASE"/>
    <property type="match status" value="1"/>
</dbReference>
<dbReference type="NCBIfam" id="NF004809">
    <property type="entry name" value="PRK06156.1"/>
    <property type="match status" value="1"/>
</dbReference>
<evidence type="ECO:0000256" key="8">
    <source>
        <dbReference type="ARBA" id="ARBA00023049"/>
    </source>
</evidence>
<dbReference type="NCBIfam" id="TIGR01887">
    <property type="entry name" value="dipeptidaselike"/>
    <property type="match status" value="1"/>
</dbReference>
<comment type="caution">
    <text evidence="11">The sequence shown here is derived from an EMBL/GenBank/DDBJ whole genome shotgun (WGS) entry which is preliminary data.</text>
</comment>
<keyword evidence="6" id="KW-0862">Zinc</keyword>
<dbReference type="PANTHER" id="PTHR43808:SF31">
    <property type="entry name" value="N-ACETYL-L-CITRULLINE DEACETYLASE"/>
    <property type="match status" value="1"/>
</dbReference>
<keyword evidence="8" id="KW-0482">Metalloprotease</keyword>
<dbReference type="Pfam" id="PF01546">
    <property type="entry name" value="Peptidase_M20"/>
    <property type="match status" value="1"/>
</dbReference>